<organism evidence="3 4">
    <name type="scientific">Aureimonas jatrophae</name>
    <dbReference type="NCBI Taxonomy" id="1166073"/>
    <lineage>
        <taxon>Bacteria</taxon>
        <taxon>Pseudomonadati</taxon>
        <taxon>Pseudomonadota</taxon>
        <taxon>Alphaproteobacteria</taxon>
        <taxon>Hyphomicrobiales</taxon>
        <taxon>Aurantimonadaceae</taxon>
        <taxon>Aureimonas</taxon>
    </lineage>
</organism>
<evidence type="ECO:0000259" key="2">
    <source>
        <dbReference type="Pfam" id="PF22725"/>
    </source>
</evidence>
<evidence type="ECO:0000259" key="1">
    <source>
        <dbReference type="Pfam" id="PF01408"/>
    </source>
</evidence>
<dbReference type="STRING" id="1166073.SAMN05192530_101356"/>
<dbReference type="SUPFAM" id="SSF55347">
    <property type="entry name" value="Glyceraldehyde-3-phosphate dehydrogenase-like, C-terminal domain"/>
    <property type="match status" value="1"/>
</dbReference>
<name>A0A1H0CKW4_9HYPH</name>
<dbReference type="InterPro" id="IPR055170">
    <property type="entry name" value="GFO_IDH_MocA-like_dom"/>
</dbReference>
<dbReference type="Pfam" id="PF01408">
    <property type="entry name" value="GFO_IDH_MocA"/>
    <property type="match status" value="1"/>
</dbReference>
<sequence length="315" mass="34242">MSIRIAVVGCGQWGRNHVRTLAEIGALAAVADADAARASDFASRFGVPARSLDELLADASIHGLVLAMPPRLHGETARRALRAGKHVLVEKPIALDPADAEATAAVARETGRHLMVGHVLRFHPVFERLDALVREGRIGTLRHIVSTRLGLGRFLGMDAVWDLAPHDLSLVLQVAGRPPESIETLRRTVLSDETDEAEIALDFGDGLTGSIRVSRVSAYRDRRFTAVGTKGMLVFDDLEAEGRKLAFHAHEVWRDGSSFGFRHADPEYLETEPGLPLDRELRDFLRAIATGKPVRTGAAEAVETVRILSQASPRG</sequence>
<dbReference type="AlphaFoldDB" id="A0A1H0CKW4"/>
<evidence type="ECO:0000313" key="3">
    <source>
        <dbReference type="EMBL" id="SDN58540.1"/>
    </source>
</evidence>
<dbReference type="Proteomes" id="UP000198793">
    <property type="component" value="Unassembled WGS sequence"/>
</dbReference>
<dbReference type="Pfam" id="PF22725">
    <property type="entry name" value="GFO_IDH_MocA_C3"/>
    <property type="match status" value="1"/>
</dbReference>
<dbReference type="RefSeq" id="WP_090667962.1">
    <property type="nucleotide sequence ID" value="NZ_FNIT01000001.1"/>
</dbReference>
<reference evidence="3 4" key="1">
    <citation type="submission" date="2016-10" db="EMBL/GenBank/DDBJ databases">
        <authorList>
            <person name="de Groot N.N."/>
        </authorList>
    </citation>
    <scope>NUCLEOTIDE SEQUENCE [LARGE SCALE GENOMIC DNA]</scope>
    <source>
        <strain evidence="4">L7-484,KACC 16230,DSM 25025</strain>
    </source>
</reference>
<dbReference type="InterPro" id="IPR036291">
    <property type="entry name" value="NAD(P)-bd_dom_sf"/>
</dbReference>
<dbReference type="PANTHER" id="PTHR43377">
    <property type="entry name" value="BILIVERDIN REDUCTASE A"/>
    <property type="match status" value="1"/>
</dbReference>
<evidence type="ECO:0000313" key="4">
    <source>
        <dbReference type="Proteomes" id="UP000198793"/>
    </source>
</evidence>
<accession>A0A1H0CKW4</accession>
<dbReference type="EMBL" id="FNIT01000001">
    <property type="protein sequence ID" value="SDN58540.1"/>
    <property type="molecule type" value="Genomic_DNA"/>
</dbReference>
<feature type="domain" description="GFO/IDH/MocA-like oxidoreductase" evidence="2">
    <location>
        <begin position="126"/>
        <end position="233"/>
    </location>
</feature>
<feature type="domain" description="Gfo/Idh/MocA-like oxidoreductase N-terminal" evidence="1">
    <location>
        <begin position="3"/>
        <end position="118"/>
    </location>
</feature>
<dbReference type="InterPro" id="IPR051450">
    <property type="entry name" value="Gfo/Idh/MocA_Oxidoreductases"/>
</dbReference>
<dbReference type="SUPFAM" id="SSF51735">
    <property type="entry name" value="NAD(P)-binding Rossmann-fold domains"/>
    <property type="match status" value="1"/>
</dbReference>
<dbReference type="GO" id="GO:0000166">
    <property type="term" value="F:nucleotide binding"/>
    <property type="evidence" value="ECO:0007669"/>
    <property type="project" value="InterPro"/>
</dbReference>
<dbReference type="OrthoDB" id="9800846at2"/>
<dbReference type="PANTHER" id="PTHR43377:SF6">
    <property type="entry name" value="GFO_IDH_MOCA-LIKE OXIDOREDUCTASE N-TERMINAL DOMAIN-CONTAINING PROTEIN"/>
    <property type="match status" value="1"/>
</dbReference>
<dbReference type="Gene3D" id="3.30.360.10">
    <property type="entry name" value="Dihydrodipicolinate Reductase, domain 2"/>
    <property type="match status" value="1"/>
</dbReference>
<protein>
    <submittedName>
        <fullName evidence="3">Predicted dehydrogenase</fullName>
    </submittedName>
</protein>
<keyword evidence="4" id="KW-1185">Reference proteome</keyword>
<dbReference type="Gene3D" id="3.40.50.720">
    <property type="entry name" value="NAD(P)-binding Rossmann-like Domain"/>
    <property type="match status" value="1"/>
</dbReference>
<gene>
    <name evidence="3" type="ORF">SAMN05192530_101356</name>
</gene>
<proteinExistence type="predicted"/>
<dbReference type="InterPro" id="IPR000683">
    <property type="entry name" value="Gfo/Idh/MocA-like_OxRdtase_N"/>
</dbReference>